<dbReference type="Proteomes" id="UP000054016">
    <property type="component" value="Unassembled WGS sequence"/>
</dbReference>
<evidence type="ECO:0000313" key="2">
    <source>
        <dbReference type="EMBL" id="KON31836.1"/>
    </source>
</evidence>
<reference evidence="3" key="1">
    <citation type="submission" date="2015-06" db="EMBL/GenBank/DDBJ databases">
        <title>New insights into the roles of widespread benthic archaea in carbon and nitrogen cycling.</title>
        <authorList>
            <person name="Lazar C.S."/>
            <person name="Baker B.J."/>
            <person name="Seitz K.W."/>
            <person name="Hyde A.S."/>
            <person name="Dick G.J."/>
            <person name="Hinrichs K.-U."/>
            <person name="Teske A.P."/>
        </authorList>
    </citation>
    <scope>NUCLEOTIDE SEQUENCE [LARGE SCALE GENOMIC DNA]</scope>
</reference>
<dbReference type="NCBIfam" id="TIGR01509">
    <property type="entry name" value="HAD-SF-IA-v3"/>
    <property type="match status" value="1"/>
</dbReference>
<dbReference type="SUPFAM" id="SSF56784">
    <property type="entry name" value="HAD-like"/>
    <property type="match status" value="1"/>
</dbReference>
<dbReference type="AlphaFoldDB" id="A0A0M0BUI0"/>
<dbReference type="PANTHER" id="PTHR43434">
    <property type="entry name" value="PHOSPHOGLYCOLATE PHOSPHATASE"/>
    <property type="match status" value="1"/>
</dbReference>
<gene>
    <name evidence="2" type="ORF">AC478_02025</name>
</gene>
<evidence type="ECO:0000313" key="3">
    <source>
        <dbReference type="Proteomes" id="UP000054016"/>
    </source>
</evidence>
<protein>
    <recommendedName>
        <fullName evidence="4">HAD family hydrolase</fullName>
    </recommendedName>
</protein>
<dbReference type="SFLD" id="SFLDG01135">
    <property type="entry name" value="C1.5.6:_HAD__Beta-PGM__Phospha"/>
    <property type="match status" value="1"/>
</dbReference>
<organism evidence="2 3">
    <name type="scientific">miscellaneous Crenarchaeota group-1 archaeon SG8-32-3</name>
    <dbReference type="NCBI Taxonomy" id="1685125"/>
    <lineage>
        <taxon>Archaea</taxon>
        <taxon>Candidatus Bathyarchaeota</taxon>
        <taxon>MCG-1</taxon>
    </lineage>
</organism>
<evidence type="ECO:0008006" key="4">
    <source>
        <dbReference type="Google" id="ProtNLM"/>
    </source>
</evidence>
<dbReference type="SFLD" id="SFLDG01129">
    <property type="entry name" value="C1.5:_HAD__Beta-PGM__Phosphata"/>
    <property type="match status" value="1"/>
</dbReference>
<dbReference type="InterPro" id="IPR006439">
    <property type="entry name" value="HAD-SF_hydro_IA"/>
</dbReference>
<dbReference type="SFLD" id="SFLDS00003">
    <property type="entry name" value="Haloacid_Dehalogenase"/>
    <property type="match status" value="1"/>
</dbReference>
<evidence type="ECO:0000256" key="1">
    <source>
        <dbReference type="ARBA" id="ARBA00007958"/>
    </source>
</evidence>
<name>A0A0M0BUI0_9ARCH</name>
<dbReference type="InterPro" id="IPR036412">
    <property type="entry name" value="HAD-like_sf"/>
</dbReference>
<sequence length="218" mass="24317">MSVGKLKVEGIFFDLDGTIVDSREAYHEAARIAFQTMGQEMPEKEAVLEIPRKLEQKQPINDLIKGDLQKFLSVYLNAYYSITKEKTKLIPNVSTTLETLFTKAKLALVTMRAFPKENIMKELEVFEIAKYFSYVVTALDTHKPKPSPEALMKCAKALNVQICDCVIAGDSISDIRAGKAAGVKTVAVLSGLFSRRELAEEKPDLIIKDITALPKFVE</sequence>
<dbReference type="EMBL" id="LFWV01000022">
    <property type="protein sequence ID" value="KON31836.1"/>
    <property type="molecule type" value="Genomic_DNA"/>
</dbReference>
<accession>A0A0M0BUI0</accession>
<dbReference type="Pfam" id="PF13419">
    <property type="entry name" value="HAD_2"/>
    <property type="match status" value="1"/>
</dbReference>
<dbReference type="GO" id="GO:0008967">
    <property type="term" value="F:phosphoglycolate phosphatase activity"/>
    <property type="evidence" value="ECO:0007669"/>
    <property type="project" value="TreeGrafter"/>
</dbReference>
<comment type="similarity">
    <text evidence="1">Belongs to the HAD-like hydrolase superfamily.</text>
</comment>
<dbReference type="Gene3D" id="3.40.50.1000">
    <property type="entry name" value="HAD superfamily/HAD-like"/>
    <property type="match status" value="1"/>
</dbReference>
<proteinExistence type="inferred from homology"/>
<dbReference type="PANTHER" id="PTHR43434:SF1">
    <property type="entry name" value="PHOSPHOGLYCOLATE PHOSPHATASE"/>
    <property type="match status" value="1"/>
</dbReference>
<dbReference type="InterPro" id="IPR041492">
    <property type="entry name" value="HAD_2"/>
</dbReference>
<dbReference type="GO" id="GO:0006281">
    <property type="term" value="P:DNA repair"/>
    <property type="evidence" value="ECO:0007669"/>
    <property type="project" value="TreeGrafter"/>
</dbReference>
<dbReference type="InterPro" id="IPR023214">
    <property type="entry name" value="HAD_sf"/>
</dbReference>
<dbReference type="NCBIfam" id="TIGR01549">
    <property type="entry name" value="HAD-SF-IA-v1"/>
    <property type="match status" value="1"/>
</dbReference>
<dbReference type="InterPro" id="IPR023198">
    <property type="entry name" value="PGP-like_dom2"/>
</dbReference>
<dbReference type="Gene3D" id="1.10.150.240">
    <property type="entry name" value="Putative phosphatase, domain 2"/>
    <property type="match status" value="1"/>
</dbReference>
<comment type="caution">
    <text evidence="2">The sequence shown here is derived from an EMBL/GenBank/DDBJ whole genome shotgun (WGS) entry which is preliminary data.</text>
</comment>
<dbReference type="InterPro" id="IPR050155">
    <property type="entry name" value="HAD-like_hydrolase_sf"/>
</dbReference>